<dbReference type="EMBL" id="CP071709">
    <property type="protein sequence ID" value="QVY63482.1"/>
    <property type="molecule type" value="Genomic_DNA"/>
</dbReference>
<protein>
    <submittedName>
        <fullName evidence="1">Stage III sporulation protein AH</fullName>
    </submittedName>
</protein>
<proteinExistence type="predicted"/>
<organism evidence="1 2">
    <name type="scientific">Cytobacillus gottheilii</name>
    <dbReference type="NCBI Taxonomy" id="859144"/>
    <lineage>
        <taxon>Bacteria</taxon>
        <taxon>Bacillati</taxon>
        <taxon>Bacillota</taxon>
        <taxon>Bacilli</taxon>
        <taxon>Bacillales</taxon>
        <taxon>Bacillaceae</taxon>
        <taxon>Cytobacillus</taxon>
    </lineage>
</organism>
<dbReference type="Proteomes" id="UP000679247">
    <property type="component" value="Chromosome"/>
</dbReference>
<evidence type="ECO:0000313" key="2">
    <source>
        <dbReference type="Proteomes" id="UP000679247"/>
    </source>
</evidence>
<dbReference type="RefSeq" id="WP_214478621.1">
    <property type="nucleotide sequence ID" value="NZ_CP071709.1"/>
</dbReference>
<sequence length="144" mass="17305">MVMIMEDIKGKSYKQLIDILFKHSDTFAFVESTQWMEFESDRLAFVDQLISDIKVHLIERKVQTKWETTRHTDGNKAYVYYFRNNNATKLFLKEYSQSLFGWIGPEMPEDLMFFRKDECILAACSHEGYFWIEGEVWREFLSKK</sequence>
<name>A0ABX8FHI3_9BACI</name>
<evidence type="ECO:0000313" key="1">
    <source>
        <dbReference type="EMBL" id="QVY63482.1"/>
    </source>
</evidence>
<gene>
    <name evidence="1" type="ORF">J1899_10725</name>
</gene>
<accession>A0ABX8FHI3</accession>
<reference evidence="1 2" key="1">
    <citation type="submission" date="2021-03" db="EMBL/GenBank/DDBJ databases">
        <title>The first data on the complete genome of the tetrodotoxin-producing bacterium.</title>
        <authorList>
            <person name="Melnikova D.I."/>
            <person name="Nijland R."/>
            <person name="Magarlamov T.Y."/>
        </authorList>
    </citation>
    <scope>NUCLEOTIDE SEQUENCE [LARGE SCALE GENOMIC DNA]</scope>
    <source>
        <strain evidence="1 2">1839</strain>
    </source>
</reference>
<keyword evidence="2" id="KW-1185">Reference proteome</keyword>